<proteinExistence type="inferred from homology"/>
<dbReference type="PRINTS" id="PR00160">
    <property type="entry name" value="GLUTAREDOXIN"/>
</dbReference>
<dbReference type="PROSITE" id="PS00195">
    <property type="entry name" value="GLUTAREDOXIN_1"/>
    <property type="match status" value="1"/>
</dbReference>
<organism evidence="8 9">
    <name type="scientific">Candidatus Thiodiazotropha lotti</name>
    <dbReference type="NCBI Taxonomy" id="2792787"/>
    <lineage>
        <taxon>Bacteria</taxon>
        <taxon>Pseudomonadati</taxon>
        <taxon>Pseudomonadota</taxon>
        <taxon>Gammaproteobacteria</taxon>
        <taxon>Chromatiales</taxon>
        <taxon>Sedimenticolaceae</taxon>
        <taxon>Candidatus Thiodiazotropha</taxon>
    </lineage>
</organism>
<evidence type="ECO:0000256" key="3">
    <source>
        <dbReference type="ARBA" id="ARBA00022982"/>
    </source>
</evidence>
<dbReference type="SUPFAM" id="SSF52833">
    <property type="entry name" value="Thioredoxin-like"/>
    <property type="match status" value="1"/>
</dbReference>
<evidence type="ECO:0000313" key="8">
    <source>
        <dbReference type="EMBL" id="MCG7939840.1"/>
    </source>
</evidence>
<dbReference type="GO" id="GO:0005737">
    <property type="term" value="C:cytoplasm"/>
    <property type="evidence" value="ECO:0007669"/>
    <property type="project" value="TreeGrafter"/>
</dbReference>
<keyword evidence="3 6" id="KW-0249">Electron transport</keyword>
<feature type="domain" description="Glutaredoxin" evidence="7">
    <location>
        <begin position="4"/>
        <end position="63"/>
    </location>
</feature>
<dbReference type="InterPro" id="IPR036249">
    <property type="entry name" value="Thioredoxin-like_sf"/>
</dbReference>
<evidence type="ECO:0000256" key="5">
    <source>
        <dbReference type="ARBA" id="ARBA00023284"/>
    </source>
</evidence>
<evidence type="ECO:0000256" key="1">
    <source>
        <dbReference type="ARBA" id="ARBA00007787"/>
    </source>
</evidence>
<dbReference type="InterPro" id="IPR011900">
    <property type="entry name" value="GRX_bact"/>
</dbReference>
<dbReference type="Pfam" id="PF00462">
    <property type="entry name" value="Glutaredoxin"/>
    <property type="match status" value="1"/>
</dbReference>
<gene>
    <name evidence="8" type="primary">grxC</name>
    <name evidence="8" type="ORF">JAZ04_13430</name>
</gene>
<evidence type="ECO:0000313" key="9">
    <source>
        <dbReference type="Proteomes" id="UP000886687"/>
    </source>
</evidence>
<comment type="function">
    <text evidence="6">Has a glutathione-disulfide oxidoreductase activity in the presence of NADPH and glutathione reductase. Reduces low molecular weight disulfides and proteins.</text>
</comment>
<dbReference type="PANTHER" id="PTHR45694">
    <property type="entry name" value="GLUTAREDOXIN 2"/>
    <property type="match status" value="1"/>
</dbReference>
<dbReference type="InterPro" id="IPR002109">
    <property type="entry name" value="Glutaredoxin"/>
</dbReference>
<evidence type="ECO:0000256" key="2">
    <source>
        <dbReference type="ARBA" id="ARBA00022448"/>
    </source>
</evidence>
<accession>A0A9E4K6R1</accession>
<dbReference type="AlphaFoldDB" id="A0A9E4K6R1"/>
<dbReference type="PANTHER" id="PTHR45694:SF18">
    <property type="entry name" value="GLUTAREDOXIN-1-RELATED"/>
    <property type="match status" value="1"/>
</dbReference>
<dbReference type="Proteomes" id="UP000886687">
    <property type="component" value="Unassembled WGS sequence"/>
</dbReference>
<keyword evidence="2 6" id="KW-0813">Transport</keyword>
<dbReference type="GO" id="GO:0015038">
    <property type="term" value="F:glutathione disulfide oxidoreductase activity"/>
    <property type="evidence" value="ECO:0007669"/>
    <property type="project" value="UniProtKB-UniRule"/>
</dbReference>
<sequence length="89" mass="10343">MPQVVMYSTAICPYCVRAKHLLENKGVTYEEIRIDHDREIMQEMMRRSNRHTVPQIFIDDFHVGGYDDLASMEISGQLNQLLGITDDEL</sequence>
<dbReference type="Gene3D" id="3.40.30.10">
    <property type="entry name" value="Glutaredoxin"/>
    <property type="match status" value="1"/>
</dbReference>
<dbReference type="GO" id="GO:0034599">
    <property type="term" value="P:cellular response to oxidative stress"/>
    <property type="evidence" value="ECO:0007669"/>
    <property type="project" value="TreeGrafter"/>
</dbReference>
<keyword evidence="5 6" id="KW-0676">Redox-active center</keyword>
<dbReference type="PROSITE" id="PS51354">
    <property type="entry name" value="GLUTAREDOXIN_2"/>
    <property type="match status" value="1"/>
</dbReference>
<dbReference type="InterPro" id="IPR014025">
    <property type="entry name" value="Glutaredoxin_subgr"/>
</dbReference>
<dbReference type="NCBIfam" id="TIGR02181">
    <property type="entry name" value="GRX_bact"/>
    <property type="match status" value="1"/>
</dbReference>
<dbReference type="CDD" id="cd03418">
    <property type="entry name" value="GRX_GRXb_1_3_like"/>
    <property type="match status" value="1"/>
</dbReference>
<evidence type="ECO:0000256" key="6">
    <source>
        <dbReference type="RuleBase" id="RU364065"/>
    </source>
</evidence>
<comment type="similarity">
    <text evidence="1 6">Belongs to the glutaredoxin family.</text>
</comment>
<comment type="caution">
    <text evidence="8">The sequence shown here is derived from an EMBL/GenBank/DDBJ whole genome shotgun (WGS) entry which is preliminary data.</text>
</comment>
<keyword evidence="4" id="KW-1015">Disulfide bond</keyword>
<name>A0A9E4K6R1_9GAMM</name>
<keyword evidence="6" id="KW-0963">Cytoplasm</keyword>
<protein>
    <recommendedName>
        <fullName evidence="6">Glutaredoxin</fullName>
    </recommendedName>
</protein>
<dbReference type="EMBL" id="JAEPDI010000012">
    <property type="protein sequence ID" value="MCG7939840.1"/>
    <property type="molecule type" value="Genomic_DNA"/>
</dbReference>
<dbReference type="InterPro" id="IPR011767">
    <property type="entry name" value="GLR_AS"/>
</dbReference>
<dbReference type="GO" id="GO:0045454">
    <property type="term" value="P:cell redox homeostasis"/>
    <property type="evidence" value="ECO:0007669"/>
    <property type="project" value="InterPro"/>
</dbReference>
<reference evidence="8" key="1">
    <citation type="journal article" date="2021" name="Proc. Natl. Acad. Sci. U.S.A.">
        <title>Global biogeography of chemosynthetic symbionts reveals both localized and globally distributed symbiont groups. .</title>
        <authorList>
            <person name="Osvatic J.T."/>
            <person name="Wilkins L.G.E."/>
            <person name="Leibrecht L."/>
            <person name="Leray M."/>
            <person name="Zauner S."/>
            <person name="Polzin J."/>
            <person name="Camacho Y."/>
            <person name="Gros O."/>
            <person name="van Gils J.A."/>
            <person name="Eisen J.A."/>
            <person name="Petersen J.M."/>
            <person name="Yuen B."/>
        </authorList>
    </citation>
    <scope>NUCLEOTIDE SEQUENCE</scope>
    <source>
        <strain evidence="8">MAGL173</strain>
    </source>
</reference>
<evidence type="ECO:0000259" key="7">
    <source>
        <dbReference type="Pfam" id="PF00462"/>
    </source>
</evidence>
<evidence type="ECO:0000256" key="4">
    <source>
        <dbReference type="ARBA" id="ARBA00023157"/>
    </source>
</evidence>